<organism evidence="2 3">
    <name type="scientific">Bacillus selenitireducens (strain ATCC 700615 / DSM 15326 / MLS10)</name>
    <dbReference type="NCBI Taxonomy" id="439292"/>
    <lineage>
        <taxon>Bacteria</taxon>
        <taxon>Bacillati</taxon>
        <taxon>Bacillota</taxon>
        <taxon>Bacilli</taxon>
        <taxon>Bacillales</taxon>
        <taxon>Bacillaceae</taxon>
        <taxon>Salisediminibacterium</taxon>
    </lineage>
</organism>
<dbReference type="RefSeq" id="WP_013171210.1">
    <property type="nucleotide sequence ID" value="NC_014219.1"/>
</dbReference>
<feature type="transmembrane region" description="Helical" evidence="1">
    <location>
        <begin position="39"/>
        <end position="70"/>
    </location>
</feature>
<sequence length="77" mass="8477">MHVSLKSTNGVIKQSKVGFSWTVFFFAFFPPLFRCDIKWAAVIFVSAILVGLASGGVLAWLPSVVLAFIITRQEDSI</sequence>
<feature type="transmembrane region" description="Helical" evidence="1">
    <location>
        <begin position="16"/>
        <end position="33"/>
    </location>
</feature>
<name>D6XW08_BACIE</name>
<evidence type="ECO:0000313" key="3">
    <source>
        <dbReference type="Proteomes" id="UP000000271"/>
    </source>
</evidence>
<protein>
    <submittedName>
        <fullName evidence="2">Uncharacterized protein</fullName>
    </submittedName>
</protein>
<reference evidence="2" key="1">
    <citation type="submission" date="2009-10" db="EMBL/GenBank/DDBJ databases">
        <title>Complete sequence of Bacillus selenitireducens MLS10.</title>
        <authorList>
            <consortium name="US DOE Joint Genome Institute"/>
            <person name="Lucas S."/>
            <person name="Copeland A."/>
            <person name="Lapidus A."/>
            <person name="Glavina del Rio T."/>
            <person name="Dalin E."/>
            <person name="Tice H."/>
            <person name="Bruce D."/>
            <person name="Goodwin L."/>
            <person name="Pitluck S."/>
            <person name="Sims D."/>
            <person name="Brettin T."/>
            <person name="Detter J.C."/>
            <person name="Han C."/>
            <person name="Larimer F."/>
            <person name="Land M."/>
            <person name="Hauser L."/>
            <person name="Kyrpides N."/>
            <person name="Ovchinnikova G."/>
            <person name="Stolz J."/>
        </authorList>
    </citation>
    <scope>NUCLEOTIDE SEQUENCE [LARGE SCALE GENOMIC DNA]</scope>
    <source>
        <strain evidence="2">MLS10</strain>
    </source>
</reference>
<keyword evidence="3" id="KW-1185">Reference proteome</keyword>
<dbReference type="KEGG" id="bse:Bsel_0237"/>
<keyword evidence="1" id="KW-1133">Transmembrane helix</keyword>
<gene>
    <name evidence="2" type="ordered locus">Bsel_0237</name>
</gene>
<keyword evidence="1" id="KW-0812">Transmembrane</keyword>
<evidence type="ECO:0000256" key="1">
    <source>
        <dbReference type="SAM" id="Phobius"/>
    </source>
</evidence>
<proteinExistence type="predicted"/>
<evidence type="ECO:0000313" key="2">
    <source>
        <dbReference type="EMBL" id="ADH97781.1"/>
    </source>
</evidence>
<dbReference type="HOGENOM" id="CLU_2630755_0_0_9"/>
<accession>D6XW08</accession>
<keyword evidence="1" id="KW-0472">Membrane</keyword>
<dbReference type="OrthoDB" id="5233at2"/>
<dbReference type="Proteomes" id="UP000000271">
    <property type="component" value="Chromosome"/>
</dbReference>
<dbReference type="AlphaFoldDB" id="D6XW08"/>
<dbReference type="EMBL" id="CP001791">
    <property type="protein sequence ID" value="ADH97781.1"/>
    <property type="molecule type" value="Genomic_DNA"/>
</dbReference>